<organism evidence="8 9">
    <name type="scientific">Candidatus Nitronauta litoralis</name>
    <dbReference type="NCBI Taxonomy" id="2705533"/>
    <lineage>
        <taxon>Bacteria</taxon>
        <taxon>Pseudomonadati</taxon>
        <taxon>Nitrospinota/Tectimicrobiota group</taxon>
        <taxon>Nitrospinota</taxon>
        <taxon>Nitrospinia</taxon>
        <taxon>Nitrospinales</taxon>
        <taxon>Nitrospinaceae</taxon>
        <taxon>Candidatus Nitronauta</taxon>
    </lineage>
</organism>
<keyword evidence="3 5" id="KW-0697">Rotamase</keyword>
<evidence type="ECO:0000256" key="6">
    <source>
        <dbReference type="SAM" id="MobiDB-lite"/>
    </source>
</evidence>
<dbReference type="PANTHER" id="PTHR45625:SF4">
    <property type="entry name" value="PEPTIDYLPROLYL ISOMERASE DOMAIN AND WD REPEAT-CONTAINING PROTEIN 1"/>
    <property type="match status" value="1"/>
</dbReference>
<accession>A0A7T0G213</accession>
<dbReference type="EC" id="5.2.1.8" evidence="5"/>
<dbReference type="GO" id="GO:0003755">
    <property type="term" value="F:peptidyl-prolyl cis-trans isomerase activity"/>
    <property type="evidence" value="ECO:0007669"/>
    <property type="project" value="UniProtKB-UniRule"/>
</dbReference>
<evidence type="ECO:0000259" key="7">
    <source>
        <dbReference type="PROSITE" id="PS50072"/>
    </source>
</evidence>
<dbReference type="InterPro" id="IPR020892">
    <property type="entry name" value="Cyclophilin-type_PPIase_CS"/>
</dbReference>
<dbReference type="CDD" id="cd00317">
    <property type="entry name" value="cyclophilin"/>
    <property type="match status" value="1"/>
</dbReference>
<comment type="function">
    <text evidence="1 5">PPIases accelerate the folding of proteins. It catalyzes the cis-trans isomerization of proline imidic peptide bonds in oligopeptides.</text>
</comment>
<dbReference type="AlphaFoldDB" id="A0A7T0G213"/>
<dbReference type="GO" id="GO:0006457">
    <property type="term" value="P:protein folding"/>
    <property type="evidence" value="ECO:0007669"/>
    <property type="project" value="InterPro"/>
</dbReference>
<evidence type="ECO:0000256" key="1">
    <source>
        <dbReference type="ARBA" id="ARBA00002388"/>
    </source>
</evidence>
<dbReference type="Proteomes" id="UP000594688">
    <property type="component" value="Chromosome"/>
</dbReference>
<evidence type="ECO:0000313" key="8">
    <source>
        <dbReference type="EMBL" id="QPJ63693.1"/>
    </source>
</evidence>
<name>A0A7T0G213_9BACT</name>
<dbReference type="KEGG" id="nli:G3M70_03280"/>
<evidence type="ECO:0000256" key="5">
    <source>
        <dbReference type="RuleBase" id="RU363019"/>
    </source>
</evidence>
<sequence>MTAGSVLAEEIAVMETAHGTIKIKFFPKEAPNHVVNFKNLAKKGFYDGTVFHRVIPGFMIQGGDPNSKSTDRSKHGTGGPGHSVKAEFNSIKHERGILSMARSSDPNSAGSQFFIVVKDSFFLDGQYTVFGKVISGMDVADKIVAEPRDARDNPLRRVAIKSIKIVEK</sequence>
<proteinExistence type="inferred from homology"/>
<dbReference type="PIRSF" id="PIRSF001467">
    <property type="entry name" value="Peptidylpro_ismrse"/>
    <property type="match status" value="1"/>
</dbReference>
<evidence type="ECO:0000313" key="9">
    <source>
        <dbReference type="Proteomes" id="UP000594688"/>
    </source>
</evidence>
<gene>
    <name evidence="8" type="ORF">G3M70_03280</name>
</gene>
<evidence type="ECO:0000256" key="2">
    <source>
        <dbReference type="ARBA" id="ARBA00007365"/>
    </source>
</evidence>
<dbReference type="EMBL" id="CP048685">
    <property type="protein sequence ID" value="QPJ63693.1"/>
    <property type="molecule type" value="Genomic_DNA"/>
</dbReference>
<dbReference type="Gene3D" id="2.40.100.10">
    <property type="entry name" value="Cyclophilin-like"/>
    <property type="match status" value="1"/>
</dbReference>
<dbReference type="InterPro" id="IPR044666">
    <property type="entry name" value="Cyclophilin_A-like"/>
</dbReference>
<feature type="region of interest" description="Disordered" evidence="6">
    <location>
        <begin position="62"/>
        <end position="83"/>
    </location>
</feature>
<comment type="catalytic activity">
    <reaction evidence="5">
        <text>[protein]-peptidylproline (omega=180) = [protein]-peptidylproline (omega=0)</text>
        <dbReference type="Rhea" id="RHEA:16237"/>
        <dbReference type="Rhea" id="RHEA-COMP:10747"/>
        <dbReference type="Rhea" id="RHEA-COMP:10748"/>
        <dbReference type="ChEBI" id="CHEBI:83833"/>
        <dbReference type="ChEBI" id="CHEBI:83834"/>
        <dbReference type="EC" id="5.2.1.8"/>
    </reaction>
</comment>
<dbReference type="SUPFAM" id="SSF50891">
    <property type="entry name" value="Cyclophilin-like"/>
    <property type="match status" value="1"/>
</dbReference>
<dbReference type="InterPro" id="IPR002130">
    <property type="entry name" value="Cyclophilin-type_PPIase_dom"/>
</dbReference>
<protein>
    <recommendedName>
        <fullName evidence="5">Peptidyl-prolyl cis-trans isomerase</fullName>
        <shortName evidence="5">PPIase</shortName>
        <ecNumber evidence="5">5.2.1.8</ecNumber>
    </recommendedName>
</protein>
<dbReference type="PRINTS" id="PR00153">
    <property type="entry name" value="CSAPPISMRASE"/>
</dbReference>
<comment type="similarity">
    <text evidence="2 5">Belongs to the cyclophilin-type PPIase family.</text>
</comment>
<evidence type="ECO:0000256" key="3">
    <source>
        <dbReference type="ARBA" id="ARBA00023110"/>
    </source>
</evidence>
<dbReference type="InterPro" id="IPR024936">
    <property type="entry name" value="Cyclophilin-type_PPIase"/>
</dbReference>
<dbReference type="InterPro" id="IPR029000">
    <property type="entry name" value="Cyclophilin-like_dom_sf"/>
</dbReference>
<reference evidence="8 9" key="1">
    <citation type="submission" date="2020-02" db="EMBL/GenBank/DDBJ databases">
        <title>Genomic and physiological characterization of two novel Nitrospinaceae genera.</title>
        <authorList>
            <person name="Mueller A.J."/>
            <person name="Jung M.-Y."/>
            <person name="Strachan C.R."/>
            <person name="Herbold C.W."/>
            <person name="Kirkegaard R.H."/>
            <person name="Daims H."/>
        </authorList>
    </citation>
    <scope>NUCLEOTIDE SEQUENCE [LARGE SCALE GENOMIC DNA]</scope>
    <source>
        <strain evidence="8">EB</strain>
    </source>
</reference>
<dbReference type="PROSITE" id="PS00170">
    <property type="entry name" value="CSA_PPIASE_1"/>
    <property type="match status" value="1"/>
</dbReference>
<dbReference type="Pfam" id="PF00160">
    <property type="entry name" value="Pro_isomerase"/>
    <property type="match status" value="1"/>
</dbReference>
<evidence type="ECO:0000256" key="4">
    <source>
        <dbReference type="ARBA" id="ARBA00023235"/>
    </source>
</evidence>
<keyword evidence="4 5" id="KW-0413">Isomerase</keyword>
<dbReference type="PROSITE" id="PS50072">
    <property type="entry name" value="CSA_PPIASE_2"/>
    <property type="match status" value="1"/>
</dbReference>
<feature type="domain" description="PPIase cyclophilin-type" evidence="7">
    <location>
        <begin position="8"/>
        <end position="165"/>
    </location>
</feature>
<dbReference type="PANTHER" id="PTHR45625">
    <property type="entry name" value="PEPTIDYL-PROLYL CIS-TRANS ISOMERASE-RELATED"/>
    <property type="match status" value="1"/>
</dbReference>